<dbReference type="InterPro" id="IPR002509">
    <property type="entry name" value="NODB_dom"/>
</dbReference>
<dbReference type="InterPro" id="IPR050248">
    <property type="entry name" value="Polysacc_deacetylase_ArnD"/>
</dbReference>
<dbReference type="PANTHER" id="PTHR10587">
    <property type="entry name" value="GLYCOSYL TRANSFERASE-RELATED"/>
    <property type="match status" value="1"/>
</dbReference>
<sequence>MSSRVFVRRGRNNLRDERRGSWQGPVSVTQGIKGDEYDKVTKSATLSDAITRPFRFSTDSLHKTDNAINISLVYSGDADKKALAEKETKIAKDAVDNKHSSDNYGDENSQAKIGNKTSVSKSLDTGQYKDDAASAKGPDTKGLETKGPETKEAEVKESDTRQSESQKSDAKESIVKEINTKESNTKESNIKEAQNKEAKNKEAKNKETNTKDLSINDISIKESQVVNSDNIGLKDKEADLKKPCVNENYDTKNGDEEDEPPGMISAKNFSDIDLDEIKVENASGQWVEYRSLRERLSSFDFRDSSFLIKAFVAVFLVVTIVFFSFQCVILKSEYDRINDRLLALQNEFKDYKDSLIAIQDIADKEMPLSGNQEAVSVVSKNAPGNGIRYVYLTFDDGPSPYTDEILDVLASYDVKATFFVCGKSGYDDMYKRIVDEGHTIGMHSYSHDYKVLYESLDSFQTDLHKIQNYIFDVTGVWTTYYRFPGGSSNTASQVPMSELIGYLDRNNITYFDWNVYGGDNIASDIIVSNVTSNISGHENCMILLHDAGDKEETVEALPKIIEYVESLPNTVIVPVTESTVPVQHSKNQ</sequence>
<dbReference type="SUPFAM" id="SSF88713">
    <property type="entry name" value="Glycoside hydrolase/deacetylase"/>
    <property type="match status" value="1"/>
</dbReference>
<feature type="coiled-coil region" evidence="1">
    <location>
        <begin position="327"/>
        <end position="354"/>
    </location>
</feature>
<dbReference type="GO" id="GO:0005975">
    <property type="term" value="P:carbohydrate metabolic process"/>
    <property type="evidence" value="ECO:0007669"/>
    <property type="project" value="InterPro"/>
</dbReference>
<evidence type="ECO:0000259" key="4">
    <source>
        <dbReference type="PROSITE" id="PS51677"/>
    </source>
</evidence>
<evidence type="ECO:0000256" key="3">
    <source>
        <dbReference type="SAM" id="Phobius"/>
    </source>
</evidence>
<keyword evidence="1" id="KW-0175">Coiled coil</keyword>
<feature type="region of interest" description="Disordered" evidence="2">
    <location>
        <begin position="94"/>
        <end position="210"/>
    </location>
</feature>
<keyword evidence="3" id="KW-0472">Membrane</keyword>
<keyword evidence="3" id="KW-1133">Transmembrane helix</keyword>
<accession>A0A1H9W9H5</accession>
<evidence type="ECO:0000256" key="2">
    <source>
        <dbReference type="SAM" id="MobiDB-lite"/>
    </source>
</evidence>
<proteinExistence type="predicted"/>
<evidence type="ECO:0000256" key="1">
    <source>
        <dbReference type="SAM" id="Coils"/>
    </source>
</evidence>
<protein>
    <submittedName>
        <fullName evidence="5">Peptidoglycan/xylan/chitin deacetylase, PgdA/CDA1 family</fullName>
    </submittedName>
</protein>
<feature type="compositionally biased region" description="Basic and acidic residues" evidence="2">
    <location>
        <begin position="127"/>
        <end position="210"/>
    </location>
</feature>
<keyword evidence="3" id="KW-0812">Transmembrane</keyword>
<reference evidence="5 6" key="1">
    <citation type="submission" date="2016-10" db="EMBL/GenBank/DDBJ databases">
        <authorList>
            <person name="de Groot N.N."/>
        </authorList>
    </citation>
    <scope>NUCLEOTIDE SEQUENCE [LARGE SCALE GENOMIC DNA]</scope>
    <source>
        <strain evidence="5 6">AR40</strain>
    </source>
</reference>
<dbReference type="RefSeq" id="WP_074758222.1">
    <property type="nucleotide sequence ID" value="NZ_FOGJ01000028.1"/>
</dbReference>
<dbReference type="eggNOG" id="COG0726">
    <property type="taxonomic scope" value="Bacteria"/>
</dbReference>
<feature type="transmembrane region" description="Helical" evidence="3">
    <location>
        <begin position="306"/>
        <end position="330"/>
    </location>
</feature>
<feature type="compositionally biased region" description="Polar residues" evidence="2">
    <location>
        <begin position="102"/>
        <end position="125"/>
    </location>
</feature>
<evidence type="ECO:0000313" key="5">
    <source>
        <dbReference type="EMBL" id="SES30606.1"/>
    </source>
</evidence>
<dbReference type="EMBL" id="FOGJ01000028">
    <property type="protein sequence ID" value="SES30606.1"/>
    <property type="molecule type" value="Genomic_DNA"/>
</dbReference>
<dbReference type="Pfam" id="PF01522">
    <property type="entry name" value="Polysacc_deac_1"/>
    <property type="match status" value="1"/>
</dbReference>
<feature type="compositionally biased region" description="Basic residues" evidence="2">
    <location>
        <begin position="1"/>
        <end position="12"/>
    </location>
</feature>
<dbReference type="CDD" id="cd10944">
    <property type="entry name" value="CE4_SmPgdA_like"/>
    <property type="match status" value="1"/>
</dbReference>
<evidence type="ECO:0000313" key="6">
    <source>
        <dbReference type="Proteomes" id="UP000182584"/>
    </source>
</evidence>
<feature type="region of interest" description="Disordered" evidence="2">
    <location>
        <begin position="1"/>
        <end position="27"/>
    </location>
</feature>
<dbReference type="Gene3D" id="3.20.20.370">
    <property type="entry name" value="Glycoside hydrolase/deacetylase"/>
    <property type="match status" value="1"/>
</dbReference>
<dbReference type="OrthoDB" id="9806342at2"/>
<dbReference type="InterPro" id="IPR011330">
    <property type="entry name" value="Glyco_hydro/deAcase_b/a-brl"/>
</dbReference>
<dbReference type="PROSITE" id="PS51677">
    <property type="entry name" value="NODB"/>
    <property type="match status" value="1"/>
</dbReference>
<name>A0A1H9W9H5_BUTFI</name>
<feature type="domain" description="NodB homology" evidence="4">
    <location>
        <begin position="388"/>
        <end position="573"/>
    </location>
</feature>
<organism evidence="5 6">
    <name type="scientific">Butyrivibrio fibrisolvens</name>
    <dbReference type="NCBI Taxonomy" id="831"/>
    <lineage>
        <taxon>Bacteria</taxon>
        <taxon>Bacillati</taxon>
        <taxon>Bacillota</taxon>
        <taxon>Clostridia</taxon>
        <taxon>Lachnospirales</taxon>
        <taxon>Lachnospiraceae</taxon>
        <taxon>Butyrivibrio</taxon>
    </lineage>
</organism>
<dbReference type="AlphaFoldDB" id="A0A1H9W9H5"/>
<dbReference type="Proteomes" id="UP000182584">
    <property type="component" value="Unassembled WGS sequence"/>
</dbReference>
<dbReference type="PANTHER" id="PTHR10587:SF125">
    <property type="entry name" value="POLYSACCHARIDE DEACETYLASE YHEN-RELATED"/>
    <property type="match status" value="1"/>
</dbReference>
<dbReference type="GO" id="GO:0016810">
    <property type="term" value="F:hydrolase activity, acting on carbon-nitrogen (but not peptide) bonds"/>
    <property type="evidence" value="ECO:0007669"/>
    <property type="project" value="InterPro"/>
</dbReference>
<gene>
    <name evidence="5" type="ORF">SAMN04487884_12846</name>
</gene>